<proteinExistence type="predicted"/>
<accession>A0A7X0DKS5</accession>
<organism evidence="2 3">
    <name type="scientific">Borreliella lanei</name>
    <dbReference type="NCBI Taxonomy" id="373540"/>
    <lineage>
        <taxon>Bacteria</taxon>
        <taxon>Pseudomonadati</taxon>
        <taxon>Spirochaetota</taxon>
        <taxon>Spirochaetia</taxon>
        <taxon>Spirochaetales</taxon>
        <taxon>Borreliaceae</taxon>
        <taxon>Borreliella</taxon>
    </lineage>
</organism>
<dbReference type="Gene3D" id="1.10.3160.10">
    <property type="entry name" value="Bbcrasp-1"/>
    <property type="match status" value="1"/>
</dbReference>
<reference evidence="2 3" key="1">
    <citation type="submission" date="2020-08" db="EMBL/GenBank/DDBJ databases">
        <title>Genomic Encyclopedia of Type Strains, Phase IV (KMG-IV): sequencing the most valuable type-strain genomes for metagenomic binning, comparative biology and taxonomic classification.</title>
        <authorList>
            <person name="Goeker M."/>
        </authorList>
    </citation>
    <scope>NUCLEOTIDE SEQUENCE [LARGE SCALE GENOMIC DNA]</scope>
    <source>
        <strain evidence="2 3">DSM 17992</strain>
    </source>
</reference>
<dbReference type="RefSeq" id="WP_343056769.1">
    <property type="nucleotide sequence ID" value="NZ_CP124052.1"/>
</dbReference>
<gene>
    <name evidence="1" type="ORF">HNQ06_000923</name>
    <name evidence="2" type="ORF">HNQ06_000944</name>
</gene>
<dbReference type="Proteomes" id="UP000575983">
    <property type="component" value="Unassembled WGS sequence"/>
</dbReference>
<dbReference type="InterPro" id="IPR008421">
    <property type="entry name" value="Borrelia_lipoprotein_PFam54/60"/>
</dbReference>
<protein>
    <submittedName>
        <fullName evidence="2">Uncharacterized protein</fullName>
    </submittedName>
</protein>
<evidence type="ECO:0000313" key="2">
    <source>
        <dbReference type="EMBL" id="MBB6208414.1"/>
    </source>
</evidence>
<keyword evidence="3" id="KW-1185">Reference proteome</keyword>
<dbReference type="Pfam" id="PF05714">
    <property type="entry name" value="PFam54_60"/>
    <property type="match status" value="1"/>
</dbReference>
<sequence length="141" mass="16469">MAADTERAKRYRKNTYSILNAIDDNQLKKFSEIVMLSGQMQSIFNALEAPEYTLANLIIPLYSKKDNLEKLEISNLKKLKDSFEKLLSTTTTAVSKMLHQLLLDYQNDKNHIRTDNNKLKSRTDTLYNQIIEKRKNREAKK</sequence>
<evidence type="ECO:0000313" key="1">
    <source>
        <dbReference type="EMBL" id="MBB6208393.1"/>
    </source>
</evidence>
<dbReference type="AlphaFoldDB" id="A0A7X0DKS5"/>
<name>A0A7X0DKS5_9SPIR</name>
<dbReference type="EMBL" id="JACHFC010000005">
    <property type="protein sequence ID" value="MBB6208414.1"/>
    <property type="molecule type" value="Genomic_DNA"/>
</dbReference>
<evidence type="ECO:0000313" key="3">
    <source>
        <dbReference type="Proteomes" id="UP000575983"/>
    </source>
</evidence>
<dbReference type="EMBL" id="JACHFC010000005">
    <property type="protein sequence ID" value="MBB6208393.1"/>
    <property type="molecule type" value="Genomic_DNA"/>
</dbReference>
<comment type="caution">
    <text evidence="2">The sequence shown here is derived from an EMBL/GenBank/DDBJ whole genome shotgun (WGS) entry which is preliminary data.</text>
</comment>